<sequence>MRKNGEVKSLETGYPSRRLARTPADALQAAFGADAGDPGTVDSPAALAWLRAVDLAGRGRFAAARSRCAAVVTGPFASAARCLEASMLRQSGGHRHASVSDGAAYALAAPLARDEGAAIAFRVDALVGLAADALGVGRFRLAATVLHRADAELSAGAPAVAYPWWTVPRASLRRDWVAAELAVYSGDADGSARALPALLAADPGAARPRHHAKTRLIAASAAAATGDPERAFDLARHGHAIATEGGFDPLQWAGAKLMSVLSGEGPGQRFAQEAAAVEARWIRDGAEMGRL</sequence>
<dbReference type="Proteomes" id="UP000001213">
    <property type="component" value="Chromosome"/>
</dbReference>
<dbReference type="AlphaFoldDB" id="D5UUG5"/>
<reference evidence="2" key="1">
    <citation type="submission" date="2010-03" db="EMBL/GenBank/DDBJ databases">
        <title>The complete chromosome of Tsukamurella paurometabola DSM 20162.</title>
        <authorList>
            <consortium name="US DOE Joint Genome Institute (JGI-PGF)"/>
            <person name="Lucas S."/>
            <person name="Copeland A."/>
            <person name="Lapidus A."/>
            <person name="Glavina del Rio T."/>
            <person name="Dalin E."/>
            <person name="Tice H."/>
            <person name="Bruce D."/>
            <person name="Goodwin L."/>
            <person name="Pitluck S."/>
            <person name="Kyrpides N."/>
            <person name="Mavromatis K."/>
            <person name="Ivanova N."/>
            <person name="Mikhailova N."/>
            <person name="Munk A.C."/>
            <person name="Brettin T."/>
            <person name="Detter J.C."/>
            <person name="Tapia R."/>
            <person name="Han C."/>
            <person name="Larimer F."/>
            <person name="Land M."/>
            <person name="Hauser L."/>
            <person name="Markowitz V."/>
            <person name="Cheng J.-F."/>
            <person name="Hugenholtz P."/>
            <person name="Woyke T."/>
            <person name="Wu D."/>
            <person name="Jando M."/>
            <person name="Brambilla E."/>
            <person name="Klenk H.-P."/>
            <person name="Eisen J.A."/>
        </authorList>
    </citation>
    <scope>NUCLEOTIDE SEQUENCE [LARGE SCALE GENOMIC DNA]</scope>
    <source>
        <strain evidence="2">ATCC 8368 / DSM 20162 / CCUG 35730 / CIP 100753 / JCM 10117 / KCTC 9821 / NBRC 16120 / NCIMB 702349 / NCTC 13040</strain>
    </source>
</reference>
<accession>D5UUG5</accession>
<organism evidence="1 2">
    <name type="scientific">Tsukamurella paurometabola (strain ATCC 8368 / DSM 20162 / CCUG 35730 / CIP 100753 / JCM 10117 / KCTC 9821 / NBRC 16120 / NCIMB 702349 / NCTC 13040)</name>
    <name type="common">Corynebacterium paurometabolum</name>
    <dbReference type="NCBI Taxonomy" id="521096"/>
    <lineage>
        <taxon>Bacteria</taxon>
        <taxon>Bacillati</taxon>
        <taxon>Actinomycetota</taxon>
        <taxon>Actinomycetes</taxon>
        <taxon>Mycobacteriales</taxon>
        <taxon>Tsukamurellaceae</taxon>
        <taxon>Tsukamurella</taxon>
    </lineage>
</organism>
<dbReference type="STRING" id="521096.Tpau_0902"/>
<dbReference type="EMBL" id="CP001966">
    <property type="protein sequence ID" value="ADG77536.1"/>
    <property type="molecule type" value="Genomic_DNA"/>
</dbReference>
<evidence type="ECO:0000313" key="1">
    <source>
        <dbReference type="EMBL" id="ADG77536.1"/>
    </source>
</evidence>
<protein>
    <recommendedName>
        <fullName evidence="3">ATP-dependent transcriptional regulator</fullName>
    </recommendedName>
</protein>
<dbReference type="KEGG" id="tpr:Tpau_0902"/>
<reference evidence="1 2" key="2">
    <citation type="journal article" date="2011" name="Stand. Genomic Sci.">
        <title>Complete genome sequence of Tsukamurella paurometabola type strain (no. 33).</title>
        <authorList>
            <person name="Munk A.C."/>
            <person name="Lapidus A."/>
            <person name="Lucas S."/>
            <person name="Nolan M."/>
            <person name="Tice H."/>
            <person name="Cheng J.F."/>
            <person name="Del Rio T.G."/>
            <person name="Goodwin L."/>
            <person name="Pitluck S."/>
            <person name="Liolios K."/>
            <person name="Huntemann M."/>
            <person name="Ivanova N."/>
            <person name="Mavromatis K."/>
            <person name="Mikhailova N."/>
            <person name="Pati A."/>
            <person name="Chen A."/>
            <person name="Palaniappan K."/>
            <person name="Tapia R."/>
            <person name="Han C."/>
            <person name="Land M."/>
            <person name="Hauser L."/>
            <person name="Chang Y.J."/>
            <person name="Jeffries C.D."/>
            <person name="Brettin T."/>
            <person name="Yasawong M."/>
            <person name="Brambilla E.M."/>
            <person name="Rohde M."/>
            <person name="Sikorski J."/>
            <person name="Goker M."/>
            <person name="Detter J.C."/>
            <person name="Woyke T."/>
            <person name="Bristow J."/>
            <person name="Eisen J.A."/>
            <person name="Markowitz V."/>
            <person name="Hugenholtz P."/>
            <person name="Kyrpides N.C."/>
            <person name="Klenk H.P."/>
        </authorList>
    </citation>
    <scope>NUCLEOTIDE SEQUENCE [LARGE SCALE GENOMIC DNA]</scope>
    <source>
        <strain evidence="2">ATCC 8368 / DSM 20162 / CCUG 35730 / CIP 100753 / JCM 10117 / KCTC 9821 / NBRC 16120 / NCIMB 702349 / NCTC 13040</strain>
    </source>
</reference>
<keyword evidence="2" id="KW-1185">Reference proteome</keyword>
<dbReference type="HOGENOM" id="CLU_058619_1_0_11"/>
<name>D5UUG5_TSUPD</name>
<gene>
    <name evidence="1" type="ordered locus">Tpau_0902</name>
</gene>
<proteinExistence type="predicted"/>
<evidence type="ECO:0000313" key="2">
    <source>
        <dbReference type="Proteomes" id="UP000001213"/>
    </source>
</evidence>
<evidence type="ECO:0008006" key="3">
    <source>
        <dbReference type="Google" id="ProtNLM"/>
    </source>
</evidence>